<keyword evidence="2" id="KW-0031">Aminopeptidase</keyword>
<keyword evidence="5" id="KW-0378">Hydrolase</keyword>
<feature type="binding site" evidence="8">
    <location>
        <position position="83"/>
    </location>
    <ligand>
        <name>Zn(2+)</name>
        <dbReference type="ChEBI" id="CHEBI:29105"/>
        <label>1</label>
    </ligand>
</feature>
<reference evidence="10 13" key="3">
    <citation type="submission" date="2018-09" db="EMBL/GenBank/DDBJ databases">
        <title>Draft genome sequences of Legionella taurinensis isolated from water samples.</title>
        <authorList>
            <person name="Chakeri A."/>
            <person name="Allerberger F."/>
            <person name="Kundi M."/>
            <person name="Ruppitsch W."/>
            <person name="Schmid D."/>
        </authorList>
    </citation>
    <scope>NUCLEOTIDE SEQUENCE [LARGE SCALE GENOMIC DNA]</scope>
    <source>
        <strain evidence="10 13">4570-18-6</strain>
    </source>
</reference>
<evidence type="ECO:0000256" key="8">
    <source>
        <dbReference type="PIRSR" id="PIRSR001123-2"/>
    </source>
</evidence>
<evidence type="ECO:0000256" key="6">
    <source>
        <dbReference type="PIRNR" id="PIRNR001123"/>
    </source>
</evidence>
<sequence>MLKSGLLGLLLVSGLNTLHAVTPLPLLAKLTNTPAVSGYEKPIRELLKAQWGTALPQLEIDGMGNLIGHTTSPSAPRLLLMAHMDETGFMVESITDDGFVKIVPVGGIATAVIYAQRWHIAGDKHPITGYSGMDSPHLLGDKKMLGSPDMSFLFLDVGAENKEDAVKRLGIRPGLAVTPVSEFTALSDTRFLAKALDDRIGLAAISEVLQTVKNSRPAYQLFAAATVQEEVGMRGASTVYQATKPDVVINVEVGIADDYPSLIAERKNTIFLGKGPSVFVYDRSMIPNQALVNWVRDIAAKNHIPVQLEVEMGYGEDGSKLQMSGKGVPAINIGIPVRYAHQHAGVFDKRDYHQAVRLLTLLVENFNQDIAKQIKNG</sequence>
<evidence type="ECO:0000313" key="13">
    <source>
        <dbReference type="Proteomes" id="UP000270757"/>
    </source>
</evidence>
<evidence type="ECO:0000256" key="5">
    <source>
        <dbReference type="ARBA" id="ARBA00022801"/>
    </source>
</evidence>
<comment type="cofactor">
    <cofactor evidence="8">
        <name>a divalent metal cation</name>
        <dbReference type="ChEBI" id="CHEBI:60240"/>
    </cofactor>
    <text evidence="8">Binds 2 divalent metal cations per subunit.</text>
</comment>
<keyword evidence="12" id="KW-1185">Reference proteome</keyword>
<dbReference type="PANTHER" id="PTHR32481">
    <property type="entry name" value="AMINOPEPTIDASE"/>
    <property type="match status" value="1"/>
</dbReference>
<feature type="binding site" evidence="8">
    <location>
        <position position="230"/>
    </location>
    <ligand>
        <name>Zn(2+)</name>
        <dbReference type="ChEBI" id="CHEBI:29105"/>
        <label>2</label>
    </ligand>
</feature>
<dbReference type="Gene3D" id="3.40.630.10">
    <property type="entry name" value="Zn peptidases"/>
    <property type="match status" value="1"/>
</dbReference>
<name>A0A3A5LK57_9GAMM</name>
<evidence type="ECO:0000313" key="14">
    <source>
        <dbReference type="Proteomes" id="UP000306421"/>
    </source>
</evidence>
<feature type="active site" description="Proton acceptor" evidence="7">
    <location>
        <position position="229"/>
    </location>
</feature>
<dbReference type="Proteomes" id="UP000251035">
    <property type="component" value="Unassembled WGS sequence"/>
</dbReference>
<feature type="binding site" evidence="8">
    <location>
        <position position="197"/>
    </location>
    <ligand>
        <name>Zn(2+)</name>
        <dbReference type="ChEBI" id="CHEBI:29105"/>
        <label>2</label>
    </ligand>
</feature>
<dbReference type="GO" id="GO:0004177">
    <property type="term" value="F:aminopeptidase activity"/>
    <property type="evidence" value="ECO:0007669"/>
    <property type="project" value="UniProtKB-UniRule"/>
</dbReference>
<evidence type="ECO:0000256" key="4">
    <source>
        <dbReference type="ARBA" id="ARBA00022723"/>
    </source>
</evidence>
<reference evidence="11 14" key="2">
    <citation type="submission" date="2018-04" db="EMBL/GenBank/DDBJ databases">
        <title>Whole genome sequence comparison of clinical and drinking water Legionella pneumophila isolates.</title>
        <authorList>
            <person name="Garner E."/>
        </authorList>
    </citation>
    <scope>NUCLEOTIDE SEQUENCE [LARGE SCALE GENOMIC DNA]</scope>
    <source>
        <strain evidence="11 14">WH02</strain>
    </source>
</reference>
<evidence type="ECO:0000313" key="10">
    <source>
        <dbReference type="EMBL" id="RJT49486.1"/>
    </source>
</evidence>
<dbReference type="GO" id="GO:0006508">
    <property type="term" value="P:proteolysis"/>
    <property type="evidence" value="ECO:0007669"/>
    <property type="project" value="UniProtKB-KW"/>
</dbReference>
<dbReference type="EMBL" id="QCXM01000005">
    <property type="protein sequence ID" value="PUT47967.1"/>
    <property type="molecule type" value="Genomic_DNA"/>
</dbReference>
<dbReference type="CDD" id="cd05656">
    <property type="entry name" value="M42_Frv"/>
    <property type="match status" value="1"/>
</dbReference>
<protein>
    <submittedName>
        <fullName evidence="9">1,3-beta-glucanase</fullName>
    </submittedName>
    <submittedName>
        <fullName evidence="10">M42 family peptidase</fullName>
    </submittedName>
</protein>
<dbReference type="InterPro" id="IPR023367">
    <property type="entry name" value="Peptidase_M42_dom2"/>
</dbReference>
<feature type="binding site" evidence="8">
    <location>
        <position position="197"/>
    </location>
    <ligand>
        <name>Zn(2+)</name>
        <dbReference type="ChEBI" id="CHEBI:29105"/>
        <label>1</label>
    </ligand>
</feature>
<evidence type="ECO:0000313" key="9">
    <source>
        <dbReference type="EMBL" id="PUT47967.1"/>
    </source>
</evidence>
<dbReference type="Pfam" id="PF05343">
    <property type="entry name" value="Peptidase_M42"/>
    <property type="match status" value="1"/>
</dbReference>
<dbReference type="PIRSF" id="PIRSF001123">
    <property type="entry name" value="PepA_GA"/>
    <property type="match status" value="1"/>
</dbReference>
<evidence type="ECO:0000256" key="3">
    <source>
        <dbReference type="ARBA" id="ARBA00022670"/>
    </source>
</evidence>
<dbReference type="AlphaFoldDB" id="A0A3A5LK57"/>
<dbReference type="PANTHER" id="PTHR32481:SF0">
    <property type="entry name" value="AMINOPEPTIDASE YPDE-RELATED"/>
    <property type="match status" value="1"/>
</dbReference>
<dbReference type="EMBL" id="QFGG01000006">
    <property type="protein sequence ID" value="TID42699.1"/>
    <property type="molecule type" value="Genomic_DNA"/>
</dbReference>
<proteinExistence type="inferred from homology"/>
<organism evidence="10 13">
    <name type="scientific">Legionella taurinensis</name>
    <dbReference type="NCBI Taxonomy" id="70611"/>
    <lineage>
        <taxon>Bacteria</taxon>
        <taxon>Pseudomonadati</taxon>
        <taxon>Pseudomonadota</taxon>
        <taxon>Gammaproteobacteria</taxon>
        <taxon>Legionellales</taxon>
        <taxon>Legionellaceae</taxon>
        <taxon>Legionella</taxon>
    </lineage>
</organism>
<dbReference type="InterPro" id="IPR008007">
    <property type="entry name" value="Peptidase_M42"/>
</dbReference>
<dbReference type="Proteomes" id="UP000306421">
    <property type="component" value="Unassembled WGS sequence"/>
</dbReference>
<comment type="caution">
    <text evidence="10">The sequence shown here is derived from an EMBL/GenBank/DDBJ whole genome shotgun (WGS) entry which is preliminary data.</text>
</comment>
<evidence type="ECO:0000256" key="7">
    <source>
        <dbReference type="PIRSR" id="PIRSR001123-1"/>
    </source>
</evidence>
<gene>
    <name evidence="10" type="ORF">D6J04_00210</name>
    <name evidence="9" type="ORF">DB745_06625</name>
    <name evidence="11" type="ORF">DIZ81_08220</name>
</gene>
<keyword evidence="3" id="KW-0645">Protease</keyword>
<dbReference type="EMBL" id="QZWB01000001">
    <property type="protein sequence ID" value="RJT49486.1"/>
    <property type="molecule type" value="Genomic_DNA"/>
</dbReference>
<feature type="binding site" evidence="8">
    <location>
        <position position="341"/>
    </location>
    <ligand>
        <name>Zn(2+)</name>
        <dbReference type="ChEBI" id="CHEBI:29105"/>
        <label>2</label>
    </ligand>
</feature>
<accession>A0A3A5LK57</accession>
<reference evidence="9 12" key="1">
    <citation type="submission" date="2018-04" db="EMBL/GenBank/DDBJ databases">
        <title>Whole genome sequence comparison of clinical and drinking water Legionella pneumophila isolates associated with the Flint Water Crisis.</title>
        <authorList>
            <person name="Garner E."/>
            <person name="Brown C."/>
            <person name="Schwake O."/>
            <person name="Coil D."/>
            <person name="Jospin G."/>
            <person name="Eisen J."/>
            <person name="Edwards M."/>
            <person name="Pruden A."/>
        </authorList>
    </citation>
    <scope>NUCLEOTIDE SEQUENCE [LARGE SCALE GENOMIC DNA]</scope>
    <source>
        <strain evidence="9 12">Genessee03</strain>
    </source>
</reference>
<comment type="similarity">
    <text evidence="1 6">Belongs to the peptidase M42 family.</text>
</comment>
<dbReference type="SUPFAM" id="SSF101821">
    <property type="entry name" value="Aminopeptidase/glucanase lid domain"/>
    <property type="match status" value="1"/>
</dbReference>
<dbReference type="InterPro" id="IPR051464">
    <property type="entry name" value="Peptidase_M42_aminopept"/>
</dbReference>
<evidence type="ECO:0000313" key="12">
    <source>
        <dbReference type="Proteomes" id="UP000251035"/>
    </source>
</evidence>
<dbReference type="Gene3D" id="2.40.30.40">
    <property type="entry name" value="Peptidase M42, domain 2"/>
    <property type="match status" value="1"/>
</dbReference>
<dbReference type="Proteomes" id="UP000270757">
    <property type="component" value="Unassembled WGS sequence"/>
</dbReference>
<evidence type="ECO:0000256" key="1">
    <source>
        <dbReference type="ARBA" id="ARBA00006272"/>
    </source>
</evidence>
<keyword evidence="4 8" id="KW-0479">Metal-binding</keyword>
<evidence type="ECO:0000256" key="2">
    <source>
        <dbReference type="ARBA" id="ARBA00022438"/>
    </source>
</evidence>
<feature type="binding site" evidence="8">
    <location>
        <position position="252"/>
    </location>
    <ligand>
        <name>Zn(2+)</name>
        <dbReference type="ChEBI" id="CHEBI:29105"/>
        <label>1</label>
    </ligand>
</feature>
<dbReference type="SUPFAM" id="SSF53187">
    <property type="entry name" value="Zn-dependent exopeptidases"/>
    <property type="match status" value="1"/>
</dbReference>
<dbReference type="OrthoDB" id="9772053at2"/>
<dbReference type="GO" id="GO:0046872">
    <property type="term" value="F:metal ion binding"/>
    <property type="evidence" value="ECO:0007669"/>
    <property type="project" value="UniProtKB-UniRule"/>
</dbReference>
<evidence type="ECO:0000313" key="11">
    <source>
        <dbReference type="EMBL" id="TID42699.1"/>
    </source>
</evidence>